<reference evidence="4" key="1">
    <citation type="submission" date="2019-08" db="EMBL/GenBank/DDBJ databases">
        <title>Limnoglobus roseus gen. nov., sp. nov., a novel freshwater planctomycete with a giant genome from the family Gemmataceae.</title>
        <authorList>
            <person name="Kulichevskaya I.S."/>
            <person name="Naumoff D.G."/>
            <person name="Miroshnikov K."/>
            <person name="Ivanova A."/>
            <person name="Philippov D.A."/>
            <person name="Hakobyan A."/>
            <person name="Rijpstra I.C."/>
            <person name="Sinninghe Damste J.S."/>
            <person name="Liesack W."/>
            <person name="Dedysh S.N."/>
        </authorList>
    </citation>
    <scope>NUCLEOTIDE SEQUENCE [LARGE SCALE GENOMIC DNA]</scope>
    <source>
        <strain evidence="4">PX52</strain>
    </source>
</reference>
<dbReference type="Gene3D" id="3.40.50.880">
    <property type="match status" value="1"/>
</dbReference>
<dbReference type="EMBL" id="CP042425">
    <property type="protein sequence ID" value="QEL21051.1"/>
    <property type="molecule type" value="Genomic_DNA"/>
</dbReference>
<dbReference type="AlphaFoldDB" id="A0A5C1APF5"/>
<evidence type="ECO:0000259" key="2">
    <source>
        <dbReference type="Pfam" id="PF06283"/>
    </source>
</evidence>
<proteinExistence type="predicted"/>
<dbReference type="InterPro" id="IPR029010">
    <property type="entry name" value="ThuA-like"/>
</dbReference>
<keyword evidence="1" id="KW-0732">Signal</keyword>
<gene>
    <name evidence="3" type="ORF">PX52LOC_08180</name>
</gene>
<evidence type="ECO:0000313" key="3">
    <source>
        <dbReference type="EMBL" id="QEL21051.1"/>
    </source>
</evidence>
<protein>
    <submittedName>
        <fullName evidence="3">Trehalose utilization</fullName>
    </submittedName>
</protein>
<accession>A0A5C1APF5</accession>
<dbReference type="Proteomes" id="UP000324974">
    <property type="component" value="Chromosome"/>
</dbReference>
<keyword evidence="4" id="KW-1185">Reference proteome</keyword>
<evidence type="ECO:0000313" key="4">
    <source>
        <dbReference type="Proteomes" id="UP000324974"/>
    </source>
</evidence>
<dbReference type="OrthoDB" id="251914at2"/>
<feature type="signal peptide" evidence="1">
    <location>
        <begin position="1"/>
        <end position="21"/>
    </location>
</feature>
<dbReference type="RefSeq" id="WP_149115294.1">
    <property type="nucleotide sequence ID" value="NZ_CP042425.1"/>
</dbReference>
<organism evidence="3 4">
    <name type="scientific">Limnoglobus roseus</name>
    <dbReference type="NCBI Taxonomy" id="2598579"/>
    <lineage>
        <taxon>Bacteria</taxon>
        <taxon>Pseudomonadati</taxon>
        <taxon>Planctomycetota</taxon>
        <taxon>Planctomycetia</taxon>
        <taxon>Gemmatales</taxon>
        <taxon>Gemmataceae</taxon>
        <taxon>Limnoglobus</taxon>
    </lineage>
</organism>
<dbReference type="KEGG" id="lrs:PX52LOC_08180"/>
<name>A0A5C1APF5_9BACT</name>
<evidence type="ECO:0000256" key="1">
    <source>
        <dbReference type="SAM" id="SignalP"/>
    </source>
</evidence>
<feature type="chain" id="PRO_5023120989" evidence="1">
    <location>
        <begin position="22"/>
        <end position="295"/>
    </location>
</feature>
<sequence>MRSWLSILALLALTLPMAAQDAAKRSLADPPVEELPTDPKLTKIVLVAGSTYYKPGEHEYVGGCAVLMDLLRQTPGVFPVLAIDWPKKPETFAGAKGIVFLTDGGDKHPFLKDDHFAQIQKLLDGGVGLVQLHQDADYPTDFGERVRAFAGAAWEKGYSQRAHWVSEFKDFPKHDIFNGVKPFKINDGWLWTLRFAKDPKGVTPLLRTWDPKAKAAKKADLEDVIAWAFDRPNGGRTFTFTGGHLHASFAEEGYRRFLVNGILWSAKQDIPATGAKVDLDAATLPKYLKPAPAKK</sequence>
<dbReference type="InterPro" id="IPR029062">
    <property type="entry name" value="Class_I_gatase-like"/>
</dbReference>
<dbReference type="Pfam" id="PF06283">
    <property type="entry name" value="ThuA"/>
    <property type="match status" value="1"/>
</dbReference>
<dbReference type="SUPFAM" id="SSF52317">
    <property type="entry name" value="Class I glutamine amidotransferase-like"/>
    <property type="match status" value="1"/>
</dbReference>
<feature type="domain" description="ThuA-like" evidence="2">
    <location>
        <begin position="88"/>
        <end position="264"/>
    </location>
</feature>